<dbReference type="SUPFAM" id="SSF54523">
    <property type="entry name" value="Pili subunits"/>
    <property type="match status" value="1"/>
</dbReference>
<dbReference type="Proteomes" id="UP000321934">
    <property type="component" value="Chromosome"/>
</dbReference>
<evidence type="ECO:0000313" key="2">
    <source>
        <dbReference type="EMBL" id="QED22930.1"/>
    </source>
</evidence>
<dbReference type="OrthoDB" id="9795524at2"/>
<name>A0A5B8XCE2_9RICK</name>
<feature type="transmembrane region" description="Helical" evidence="1">
    <location>
        <begin position="12"/>
        <end position="31"/>
    </location>
</feature>
<dbReference type="InterPro" id="IPR012902">
    <property type="entry name" value="N_methyl_site"/>
</dbReference>
<sequence>MKRSKKRGFTMVELIIVISVVVSMTYISLLAGQRLLKAANVARIISEMKHFSSGIIGFYQLRGYYPGDLNSTGMQASLSSSTILYNLNNVKDNCPGLTKCKPATGHISGMKSIIAFQQMAKLEFITSQIDLTKTIQTSGGCPSSASENLFTLRNSMIPGSSYSREIGWMIGRDFSGITELLSPKNSIIYDSSIYNNFDGKIRLILSNLSSYSGTMASCDIDVANTNSLFFGSGALSPNYAEDIDIKIDDGKPSSGRVVSENDTNGNGCTDTSATILSRKYKDSREEDPKKMCIMTFIV</sequence>
<keyword evidence="1" id="KW-1133">Transmembrane helix</keyword>
<reference evidence="2 3" key="1">
    <citation type="journal article" date="2019" name="ISME J.">
        <title>Deianiraea, an extracellular bacterium associated with the ciliate Paramecium, suggests an alternative scenario for the evolution of Rickettsiales.</title>
        <authorList>
            <person name="Castelli M."/>
            <person name="Sabaneyeva E."/>
            <person name="Lanzoni O."/>
            <person name="Lebedeva N."/>
            <person name="Floriano A.M."/>
            <person name="Gaiarsa S."/>
            <person name="Benken K."/>
            <person name="Modeo L."/>
            <person name="Bandi C."/>
            <person name="Potekhin A."/>
            <person name="Sassera D."/>
            <person name="Petroni G."/>
        </authorList>
    </citation>
    <scope>NUCLEOTIDE SEQUENCE [LARGE SCALE GENOMIC DNA]</scope>
    <source>
        <strain evidence="2">CyL4-1</strain>
    </source>
</reference>
<accession>A0A5B8XCE2</accession>
<evidence type="ECO:0000256" key="1">
    <source>
        <dbReference type="SAM" id="Phobius"/>
    </source>
</evidence>
<evidence type="ECO:0000313" key="3">
    <source>
        <dbReference type="Proteomes" id="UP000321934"/>
    </source>
</evidence>
<dbReference type="EMBL" id="CP029077">
    <property type="protein sequence ID" value="QED22930.1"/>
    <property type="molecule type" value="Genomic_DNA"/>
</dbReference>
<dbReference type="NCBIfam" id="TIGR02532">
    <property type="entry name" value="IV_pilin_GFxxxE"/>
    <property type="match status" value="1"/>
</dbReference>
<dbReference type="Gene3D" id="3.30.700.10">
    <property type="entry name" value="Glycoprotein, Type 4 Pilin"/>
    <property type="match status" value="1"/>
</dbReference>
<dbReference type="Pfam" id="PF07963">
    <property type="entry name" value="N_methyl"/>
    <property type="match status" value="1"/>
</dbReference>
<keyword evidence="1" id="KW-0472">Membrane</keyword>
<dbReference type="RefSeq" id="WP_146820237.1">
    <property type="nucleotide sequence ID" value="NZ_CP029077.1"/>
</dbReference>
<dbReference type="AlphaFoldDB" id="A0A5B8XCE2"/>
<protein>
    <submittedName>
        <fullName evidence="2">PulG/PilA-like type II secretion/type IV pilus pilin</fullName>
    </submittedName>
</protein>
<keyword evidence="3" id="KW-1185">Reference proteome</keyword>
<dbReference type="InterPro" id="IPR045584">
    <property type="entry name" value="Pilin-like"/>
</dbReference>
<gene>
    <name evidence="2" type="ORF">Deia_00118</name>
</gene>
<keyword evidence="1" id="KW-0812">Transmembrane</keyword>
<organism evidence="2 3">
    <name type="scientific">Candidatus Deianiraea vastatrix</name>
    <dbReference type="NCBI Taxonomy" id="2163644"/>
    <lineage>
        <taxon>Bacteria</taxon>
        <taxon>Pseudomonadati</taxon>
        <taxon>Pseudomonadota</taxon>
        <taxon>Alphaproteobacteria</taxon>
        <taxon>Rickettsiales</taxon>
        <taxon>Candidatus Deianiraeaceae</taxon>
        <taxon>Candidatus Deianiraea</taxon>
    </lineage>
</organism>
<proteinExistence type="predicted"/>